<dbReference type="CDD" id="cd02869">
    <property type="entry name" value="PseudoU_synth_RluA_like"/>
    <property type="match status" value="1"/>
</dbReference>
<dbReference type="InterPro" id="IPR006145">
    <property type="entry name" value="PsdUridine_synth_RsuA/RluA"/>
</dbReference>
<reference evidence="3" key="1">
    <citation type="submission" date="2018-05" db="EMBL/GenBank/DDBJ databases">
        <authorList>
            <person name="Lanie J.A."/>
            <person name="Ng W.-L."/>
            <person name="Kazmierczak K.M."/>
            <person name="Andrzejewski T.M."/>
            <person name="Davidsen T.M."/>
            <person name="Wayne K.J."/>
            <person name="Tettelin H."/>
            <person name="Glass J.I."/>
            <person name="Rusch D."/>
            <person name="Podicherti R."/>
            <person name="Tsui H.-C.T."/>
            <person name="Winkler M.E."/>
        </authorList>
    </citation>
    <scope>NUCLEOTIDE SEQUENCE</scope>
</reference>
<gene>
    <name evidence="3" type="ORF">METZ01_LOCUS396221</name>
</gene>
<organism evidence="3">
    <name type="scientific">marine metagenome</name>
    <dbReference type="NCBI Taxonomy" id="408172"/>
    <lineage>
        <taxon>unclassified sequences</taxon>
        <taxon>metagenomes</taxon>
        <taxon>ecological metagenomes</taxon>
    </lineage>
</organism>
<dbReference type="Gene3D" id="3.30.2350.10">
    <property type="entry name" value="Pseudouridine synthase"/>
    <property type="match status" value="1"/>
</dbReference>
<evidence type="ECO:0000256" key="1">
    <source>
        <dbReference type="ARBA" id="ARBA00010876"/>
    </source>
</evidence>
<dbReference type="InterPro" id="IPR050188">
    <property type="entry name" value="RluA_PseudoU_synthase"/>
</dbReference>
<feature type="non-terminal residue" evidence="3">
    <location>
        <position position="1"/>
    </location>
</feature>
<dbReference type="AlphaFoldDB" id="A0A382VAD0"/>
<dbReference type="PROSITE" id="PS01129">
    <property type="entry name" value="PSI_RLU"/>
    <property type="match status" value="1"/>
</dbReference>
<dbReference type="InterPro" id="IPR006224">
    <property type="entry name" value="PsdUridine_synth_RluA-like_CS"/>
</dbReference>
<evidence type="ECO:0000313" key="3">
    <source>
        <dbReference type="EMBL" id="SVD43367.1"/>
    </source>
</evidence>
<dbReference type="GO" id="GO:0003723">
    <property type="term" value="F:RNA binding"/>
    <property type="evidence" value="ECO:0007669"/>
    <property type="project" value="InterPro"/>
</dbReference>
<evidence type="ECO:0000259" key="2">
    <source>
        <dbReference type="Pfam" id="PF00849"/>
    </source>
</evidence>
<sequence length="221" mass="25337">KGDEHSSLAGRIRLHLGAERPVHLINRLDRETSGVVVVGKSDEAARELRRLWENRGVQKNYWAIVHGHVTETEGLIDEPLGKDESSEVAVKDCVRPDGAEAQTRFSTRWQFSRDETDFTWLEVKPVTGRKHQIRIHLAHIGHPIVGDKLYGVDDSLYLKLVRGELTDTDWQKLILRNQALHAYKVRFGWRDRDWAFIAEPADELVDFIVTVSDTEEIELAD</sequence>
<dbReference type="EMBL" id="UINC01150367">
    <property type="protein sequence ID" value="SVD43367.1"/>
    <property type="molecule type" value="Genomic_DNA"/>
</dbReference>
<accession>A0A382VAD0</accession>
<proteinExistence type="inferred from homology"/>
<name>A0A382VAD0_9ZZZZ</name>
<feature type="domain" description="Pseudouridine synthase RsuA/RluA-like" evidence="2">
    <location>
        <begin position="13"/>
        <end position="139"/>
    </location>
</feature>
<dbReference type="InterPro" id="IPR020103">
    <property type="entry name" value="PsdUridine_synth_cat_dom_sf"/>
</dbReference>
<dbReference type="PANTHER" id="PTHR21600:SF87">
    <property type="entry name" value="RNA PSEUDOURIDYLATE SYNTHASE DOMAIN-CONTAINING PROTEIN 1"/>
    <property type="match status" value="1"/>
</dbReference>
<protein>
    <recommendedName>
        <fullName evidence="2">Pseudouridine synthase RsuA/RluA-like domain-containing protein</fullName>
    </recommendedName>
</protein>
<dbReference type="Pfam" id="PF00849">
    <property type="entry name" value="PseudoU_synth_2"/>
    <property type="match status" value="1"/>
</dbReference>
<comment type="similarity">
    <text evidence="1">Belongs to the pseudouridine synthase RluA family.</text>
</comment>
<dbReference type="SUPFAM" id="SSF55120">
    <property type="entry name" value="Pseudouridine synthase"/>
    <property type="match status" value="1"/>
</dbReference>
<dbReference type="PANTHER" id="PTHR21600">
    <property type="entry name" value="MITOCHONDRIAL RNA PSEUDOURIDINE SYNTHASE"/>
    <property type="match status" value="1"/>
</dbReference>
<dbReference type="GO" id="GO:0009982">
    <property type="term" value="F:pseudouridine synthase activity"/>
    <property type="evidence" value="ECO:0007669"/>
    <property type="project" value="InterPro"/>
</dbReference>
<dbReference type="GO" id="GO:0000455">
    <property type="term" value="P:enzyme-directed rRNA pseudouridine synthesis"/>
    <property type="evidence" value="ECO:0007669"/>
    <property type="project" value="TreeGrafter"/>
</dbReference>